<evidence type="ECO:0000256" key="1">
    <source>
        <dbReference type="ARBA" id="ARBA00023002"/>
    </source>
</evidence>
<dbReference type="GO" id="GO:0010181">
    <property type="term" value="F:FMN binding"/>
    <property type="evidence" value="ECO:0007669"/>
    <property type="project" value="InterPro"/>
</dbReference>
<dbReference type="InterPro" id="IPR050268">
    <property type="entry name" value="NADH-dep_flavin_reductase"/>
</dbReference>
<protein>
    <submittedName>
        <fullName evidence="3">Flavin reductase (DIM6/NTAB) family NADH-FMN oxidoreductase RutF</fullName>
    </submittedName>
</protein>
<dbReference type="SMART" id="SM00903">
    <property type="entry name" value="Flavin_Reduct"/>
    <property type="match status" value="1"/>
</dbReference>
<dbReference type="InterPro" id="IPR002563">
    <property type="entry name" value="Flavin_Rdtase-like_dom"/>
</dbReference>
<dbReference type="Pfam" id="PF01613">
    <property type="entry name" value="Flavin_Reduct"/>
    <property type="match status" value="1"/>
</dbReference>
<evidence type="ECO:0000259" key="2">
    <source>
        <dbReference type="SMART" id="SM00903"/>
    </source>
</evidence>
<dbReference type="SUPFAM" id="SSF50475">
    <property type="entry name" value="FMN-binding split barrel"/>
    <property type="match status" value="1"/>
</dbReference>
<organism evidence="3 4">
    <name type="scientific">Sphaerisporangium rubeum</name>
    <dbReference type="NCBI Taxonomy" id="321317"/>
    <lineage>
        <taxon>Bacteria</taxon>
        <taxon>Bacillati</taxon>
        <taxon>Actinomycetota</taxon>
        <taxon>Actinomycetes</taxon>
        <taxon>Streptosporangiales</taxon>
        <taxon>Streptosporangiaceae</taxon>
        <taxon>Sphaerisporangium</taxon>
    </lineage>
</organism>
<dbReference type="RefSeq" id="WP_343072901.1">
    <property type="nucleotide sequence ID" value="NZ_BAAALO010000041.1"/>
</dbReference>
<proteinExistence type="predicted"/>
<sequence>MRSVDKKVTQELFRTVAGRFATGIAIVTTHGDGVDHAMTVNAFTSVSLDPLLVLICVEKVARFHSAVIAAGEWGVSVLGEDGEEASRAFATRGRILEGQLDRWAHRRGTLGLALFDSAIATLECRTTAVHDGGDHSIIIGEVVSAGLPREAEPLIYHKAHYRHLAPGAPPGTPPDPGP</sequence>
<dbReference type="EMBL" id="JACHIU010000001">
    <property type="protein sequence ID" value="MBB6476242.1"/>
    <property type="molecule type" value="Genomic_DNA"/>
</dbReference>
<keyword evidence="1" id="KW-0560">Oxidoreductase</keyword>
<dbReference type="PANTHER" id="PTHR30466">
    <property type="entry name" value="FLAVIN REDUCTASE"/>
    <property type="match status" value="1"/>
</dbReference>
<accession>A0A7X0IJA3</accession>
<dbReference type="GO" id="GO:0042602">
    <property type="term" value="F:riboflavin reductase (NADPH) activity"/>
    <property type="evidence" value="ECO:0007669"/>
    <property type="project" value="TreeGrafter"/>
</dbReference>
<name>A0A7X0IJA3_9ACTN</name>
<keyword evidence="4" id="KW-1185">Reference proteome</keyword>
<dbReference type="Proteomes" id="UP000555564">
    <property type="component" value="Unassembled WGS sequence"/>
</dbReference>
<dbReference type="Gene3D" id="2.30.110.10">
    <property type="entry name" value="Electron Transport, Fmn-binding Protein, Chain A"/>
    <property type="match status" value="1"/>
</dbReference>
<dbReference type="InterPro" id="IPR012349">
    <property type="entry name" value="Split_barrel_FMN-bd"/>
</dbReference>
<evidence type="ECO:0000313" key="3">
    <source>
        <dbReference type="EMBL" id="MBB6476242.1"/>
    </source>
</evidence>
<comment type="caution">
    <text evidence="3">The sequence shown here is derived from an EMBL/GenBank/DDBJ whole genome shotgun (WGS) entry which is preliminary data.</text>
</comment>
<dbReference type="AlphaFoldDB" id="A0A7X0IJA3"/>
<reference evidence="3 4" key="1">
    <citation type="submission" date="2020-08" db="EMBL/GenBank/DDBJ databases">
        <title>Sequencing the genomes of 1000 actinobacteria strains.</title>
        <authorList>
            <person name="Klenk H.-P."/>
        </authorList>
    </citation>
    <scope>NUCLEOTIDE SEQUENCE [LARGE SCALE GENOMIC DNA]</scope>
    <source>
        <strain evidence="3 4">DSM 44936</strain>
    </source>
</reference>
<feature type="domain" description="Flavin reductase like" evidence="2">
    <location>
        <begin position="17"/>
        <end position="163"/>
    </location>
</feature>
<dbReference type="PANTHER" id="PTHR30466:SF1">
    <property type="entry name" value="FMN REDUCTASE (NADH) RUTF"/>
    <property type="match status" value="1"/>
</dbReference>
<gene>
    <name evidence="3" type="ORF">BJ992_005673</name>
</gene>
<evidence type="ECO:0000313" key="4">
    <source>
        <dbReference type="Proteomes" id="UP000555564"/>
    </source>
</evidence>